<dbReference type="EMBL" id="JBGFFE010000026">
    <property type="protein sequence ID" value="MEY8764666.1"/>
    <property type="molecule type" value="Genomic_DNA"/>
</dbReference>
<name>A0ABV4E0J6_9CLOT</name>
<accession>A0ABV4E0J6</accession>
<dbReference type="Proteomes" id="UP001565220">
    <property type="component" value="Unassembled WGS sequence"/>
</dbReference>
<evidence type="ECO:0000313" key="3">
    <source>
        <dbReference type="Proteomes" id="UP001565220"/>
    </source>
</evidence>
<gene>
    <name evidence="2" type="ORF">AB8S09_13660</name>
</gene>
<comment type="caution">
    <text evidence="2">The sequence shown here is derived from an EMBL/GenBank/DDBJ whole genome shotgun (WGS) entry which is preliminary data.</text>
</comment>
<keyword evidence="3" id="KW-1185">Reference proteome</keyword>
<dbReference type="InterPro" id="IPR048844">
    <property type="entry name" value="LpdD_chaperone-like"/>
</dbReference>
<feature type="domain" description="Prenylated flavin chaperone LpdD-like" evidence="1">
    <location>
        <begin position="9"/>
        <end position="110"/>
    </location>
</feature>
<protein>
    <recommendedName>
        <fullName evidence="1">Prenylated flavin chaperone LpdD-like domain-containing protein</fullName>
    </recommendedName>
</protein>
<evidence type="ECO:0000313" key="2">
    <source>
        <dbReference type="EMBL" id="MEY8764666.1"/>
    </source>
</evidence>
<proteinExistence type="predicted"/>
<evidence type="ECO:0000259" key="1">
    <source>
        <dbReference type="Pfam" id="PF21758"/>
    </source>
</evidence>
<organism evidence="2 3">
    <name type="scientific">Clostridium lapidicellarium</name>
    <dbReference type="NCBI Taxonomy" id="3240931"/>
    <lineage>
        <taxon>Bacteria</taxon>
        <taxon>Bacillati</taxon>
        <taxon>Bacillota</taxon>
        <taxon>Clostridia</taxon>
        <taxon>Eubacteriales</taxon>
        <taxon>Clostridiaceae</taxon>
        <taxon>Clostridium</taxon>
    </lineage>
</organism>
<sequence length="113" mass="12837">MIEINQKINRIDLKLKAFKMGEDLCIILTGGKEHIGAVTAFHDGKVETITFSSHKERFITEKISDIFIRGFIGHFVICCGIHFDNITKEEISSVENISCEMAKILCEKLKYSN</sequence>
<dbReference type="Pfam" id="PF21758">
    <property type="entry name" value="PAC_bac"/>
    <property type="match status" value="1"/>
</dbReference>
<reference evidence="2 3" key="1">
    <citation type="submission" date="2024-08" db="EMBL/GenBank/DDBJ databases">
        <title>Clostridium lapicellarii sp. nov., and Clostridium renhuaiense sp. nov., two species isolated from the mud in a fermentation cellar used for producing sauce-flavour Chinese liquors.</title>
        <authorList>
            <person name="Yang F."/>
            <person name="Wang H."/>
            <person name="Chen L.Q."/>
            <person name="Zhou N."/>
            <person name="Lu J.J."/>
            <person name="Pu X.X."/>
            <person name="Wan B."/>
            <person name="Wang L."/>
            <person name="Liu S.J."/>
        </authorList>
    </citation>
    <scope>NUCLEOTIDE SEQUENCE [LARGE SCALE GENOMIC DNA]</scope>
    <source>
        <strain evidence="2 3">MT-113</strain>
    </source>
</reference>
<dbReference type="RefSeq" id="WP_294184649.1">
    <property type="nucleotide sequence ID" value="NZ_JBGFFE010000026.1"/>
</dbReference>